<keyword evidence="3" id="KW-0813">Transport</keyword>
<evidence type="ECO:0000256" key="10">
    <source>
        <dbReference type="ARBA" id="ARBA00023186"/>
    </source>
</evidence>
<keyword evidence="9" id="KW-1015">Disulfide bond</keyword>
<protein>
    <submittedName>
        <fullName evidence="13">Protein disulfide oxidoreductase</fullName>
    </submittedName>
</protein>
<name>A0A0G0U8B9_9BACT</name>
<evidence type="ECO:0000313" key="14">
    <source>
        <dbReference type="Proteomes" id="UP000034601"/>
    </source>
</evidence>
<keyword evidence="6 12" id="KW-1133">Transmembrane helix</keyword>
<keyword evidence="8 12" id="KW-0472">Membrane</keyword>
<evidence type="ECO:0000256" key="9">
    <source>
        <dbReference type="ARBA" id="ARBA00023157"/>
    </source>
</evidence>
<comment type="caution">
    <text evidence="13">The sequence shown here is derived from an EMBL/GenBank/DDBJ whole genome shotgun (WGS) entry which is preliminary data.</text>
</comment>
<feature type="transmembrane region" description="Helical" evidence="12">
    <location>
        <begin position="40"/>
        <end position="58"/>
    </location>
</feature>
<evidence type="ECO:0000256" key="11">
    <source>
        <dbReference type="ARBA" id="ARBA00023284"/>
    </source>
</evidence>
<keyword evidence="7" id="KW-0560">Oxidoreductase</keyword>
<comment type="subcellular location">
    <subcellularLocation>
        <location evidence="1">Membrane</location>
        <topology evidence="1">Multi-pass membrane protein</topology>
    </subcellularLocation>
</comment>
<evidence type="ECO:0000256" key="8">
    <source>
        <dbReference type="ARBA" id="ARBA00023136"/>
    </source>
</evidence>
<evidence type="ECO:0000256" key="7">
    <source>
        <dbReference type="ARBA" id="ARBA00023002"/>
    </source>
</evidence>
<feature type="transmembrane region" description="Helical" evidence="12">
    <location>
        <begin position="65"/>
        <end position="84"/>
    </location>
</feature>
<dbReference type="GO" id="GO:0015035">
    <property type="term" value="F:protein-disulfide reductase activity"/>
    <property type="evidence" value="ECO:0007669"/>
    <property type="project" value="InterPro"/>
</dbReference>
<feature type="transmembrane region" description="Helical" evidence="12">
    <location>
        <begin position="9"/>
        <end position="28"/>
    </location>
</feature>
<comment type="similarity">
    <text evidence="2">Belongs to the DsbB family. BdbC subfamily.</text>
</comment>
<dbReference type="Pfam" id="PF02600">
    <property type="entry name" value="DsbB"/>
    <property type="match status" value="1"/>
</dbReference>
<dbReference type="InterPro" id="IPR003752">
    <property type="entry name" value="DiS_bond_form_DsbB/BdbC"/>
</dbReference>
<dbReference type="SUPFAM" id="SSF158442">
    <property type="entry name" value="DsbB-like"/>
    <property type="match status" value="1"/>
</dbReference>
<evidence type="ECO:0000256" key="12">
    <source>
        <dbReference type="SAM" id="Phobius"/>
    </source>
</evidence>
<evidence type="ECO:0000256" key="5">
    <source>
        <dbReference type="ARBA" id="ARBA00022982"/>
    </source>
</evidence>
<organism evidence="13 14">
    <name type="scientific">Candidatus Daviesbacteria bacterium GW2011_GWA2_40_9</name>
    <dbReference type="NCBI Taxonomy" id="1618424"/>
    <lineage>
        <taxon>Bacteria</taxon>
        <taxon>Candidatus Daviesiibacteriota</taxon>
    </lineage>
</organism>
<reference evidence="13 14" key="1">
    <citation type="journal article" date="2015" name="Nature">
        <title>rRNA introns, odd ribosomes, and small enigmatic genomes across a large radiation of phyla.</title>
        <authorList>
            <person name="Brown C.T."/>
            <person name="Hug L.A."/>
            <person name="Thomas B.C."/>
            <person name="Sharon I."/>
            <person name="Castelle C.J."/>
            <person name="Singh A."/>
            <person name="Wilkins M.J."/>
            <person name="Williams K.H."/>
            <person name="Banfield J.F."/>
        </authorList>
    </citation>
    <scope>NUCLEOTIDE SEQUENCE [LARGE SCALE GENOMIC DNA]</scope>
</reference>
<dbReference type="PANTHER" id="PTHR43469:SF1">
    <property type="entry name" value="SPBETA PROPHAGE-DERIVED DISULFIDE BOND FORMATION PROTEIN B"/>
    <property type="match status" value="1"/>
</dbReference>
<keyword evidence="11" id="KW-0676">Redox-active center</keyword>
<keyword evidence="10" id="KW-0143">Chaperone</keyword>
<evidence type="ECO:0000313" key="13">
    <source>
        <dbReference type="EMBL" id="KKR83506.1"/>
    </source>
</evidence>
<dbReference type="GO" id="GO:0016020">
    <property type="term" value="C:membrane"/>
    <property type="evidence" value="ECO:0007669"/>
    <property type="project" value="UniProtKB-SubCell"/>
</dbReference>
<feature type="transmembrane region" description="Helical" evidence="12">
    <location>
        <begin position="116"/>
        <end position="135"/>
    </location>
</feature>
<dbReference type="EMBL" id="LCAB01000004">
    <property type="protein sequence ID" value="KKR83506.1"/>
    <property type="molecule type" value="Genomic_DNA"/>
</dbReference>
<evidence type="ECO:0000256" key="2">
    <source>
        <dbReference type="ARBA" id="ARBA00007602"/>
    </source>
</evidence>
<dbReference type="GO" id="GO:0006457">
    <property type="term" value="P:protein folding"/>
    <property type="evidence" value="ECO:0007669"/>
    <property type="project" value="InterPro"/>
</dbReference>
<dbReference type="AlphaFoldDB" id="A0A0G0U8B9"/>
<keyword evidence="5" id="KW-0249">Electron transport</keyword>
<proteinExistence type="inferred from homology"/>
<dbReference type="InterPro" id="IPR012187">
    <property type="entry name" value="Disulphide_bond_form_BdbC"/>
</dbReference>
<evidence type="ECO:0000256" key="6">
    <source>
        <dbReference type="ARBA" id="ARBA00022989"/>
    </source>
</evidence>
<dbReference type="PIRSF" id="PIRSF036659">
    <property type="entry name" value="BdbC"/>
    <property type="match status" value="1"/>
</dbReference>
<accession>A0A0G0U8B9</accession>
<gene>
    <name evidence="13" type="ORF">UU29_C0004G0007</name>
</gene>
<evidence type="ECO:0000256" key="1">
    <source>
        <dbReference type="ARBA" id="ARBA00004141"/>
    </source>
</evidence>
<evidence type="ECO:0000256" key="4">
    <source>
        <dbReference type="ARBA" id="ARBA00022692"/>
    </source>
</evidence>
<evidence type="ECO:0000256" key="3">
    <source>
        <dbReference type="ARBA" id="ARBA00022448"/>
    </source>
</evidence>
<dbReference type="Proteomes" id="UP000034601">
    <property type="component" value="Unassembled WGS sequence"/>
</dbReference>
<dbReference type="HAMAP" id="MF_00287">
    <property type="entry name" value="BdbC"/>
    <property type="match status" value="1"/>
</dbReference>
<dbReference type="Gene3D" id="1.20.1550.10">
    <property type="entry name" value="DsbB-like"/>
    <property type="match status" value="1"/>
</dbReference>
<dbReference type="PANTHER" id="PTHR43469">
    <property type="entry name" value="DISULFIDE FORMATION PROTEIN-RELATED"/>
    <property type="match status" value="1"/>
</dbReference>
<keyword evidence="4 12" id="KW-0812">Transmembrane</keyword>
<sequence length="141" mass="15969">MKKWLRQNLLYLALIQALMATLGSLYASEVLKFAPCVLCWYQRVAMYPLIPILIVGILKKDKNLPLYVFPLAIFGALVAFYQVLLQAGFIPESATPCTFGVSCTTRYLNLLGFIDFPFLSLLSFAFIIGFVILYTRLNSKR</sequence>
<dbReference type="InterPro" id="IPR023380">
    <property type="entry name" value="DsbB-like_sf"/>
</dbReference>